<evidence type="ECO:0000313" key="5">
    <source>
        <dbReference type="Proteomes" id="UP000318447"/>
    </source>
</evidence>
<feature type="region of interest" description="Disordered" evidence="1">
    <location>
        <begin position="173"/>
        <end position="214"/>
    </location>
</feature>
<evidence type="ECO:0000313" key="3">
    <source>
        <dbReference type="EMBL" id="TPP47730.1"/>
    </source>
</evidence>
<keyword evidence="4" id="KW-1185">Reference proteome</keyword>
<feature type="region of interest" description="Disordered" evidence="1">
    <location>
        <begin position="141"/>
        <end position="161"/>
    </location>
</feature>
<evidence type="ECO:0000256" key="1">
    <source>
        <dbReference type="SAM" id="MobiDB-lite"/>
    </source>
</evidence>
<reference evidence="2 4" key="1">
    <citation type="journal article" date="2018" name="Sci. Rep.">
        <title>A complete Leishmania donovani reference genome identifies novel genetic variations associated with virulence.</title>
        <authorList>
            <person name="Lypaczewski P."/>
            <person name="Hoshizaki J."/>
            <person name="Zhang W.-W."/>
            <person name="McCall L.-I."/>
            <person name="Torcivia-Rodriguez J."/>
            <person name="Simonyan V."/>
            <person name="Kaur A."/>
            <person name="Dewar K."/>
            <person name="Matlashewski G."/>
        </authorList>
    </citation>
    <scope>NUCLEOTIDE SEQUENCE [LARGE SCALE GENOMIC DNA]</scope>
    <source>
        <strain evidence="2 4">LdCL</strain>
    </source>
</reference>
<dbReference type="Proteomes" id="UP000318447">
    <property type="component" value="Unassembled WGS sequence"/>
</dbReference>
<dbReference type="OrthoDB" id="267399at2759"/>
<sequence length="366" mass="36353">MLSRHGTRLDLGTAEDIAELNAAESLLRAAYKSSTVVGSSSGGSPGSGGGGYYTRAAPAALGHLQASGNDTYGGAPSVGSGGAGGGAFHASLATAATVTTDFAGPVVGGIARSSVGMPYGAAAASGAAAPPHVNLGYTARQRSSAPTHGGSAPTPSSVSGYPQRVLYADVHTGTEEGGHSGSTMGMSSSGSAMRTPGGGGSATGVAPSSSSGMRATAPAFYRPQVSIESDMYRAGTAAASVAEEGGGREEIEKVPELETDVERGRSSMRGFFAPSATATTPTPTADAAAAVGSRLTRPPQSQRAHGSPYIYHAPHDSAASAHAGAMRVGRVRGEGGRGDDEEDSEEASARPSRVSGRYHFPRTDAP</sequence>
<reference evidence="3" key="3">
    <citation type="submission" date="2019-02" db="EMBL/GenBank/DDBJ databases">
        <title>FDA dAtabase for Regulatory Grade micrObial Sequences (FDA-ARGOS): Supporting development and validation of Infectious Disease Dx tests.</title>
        <authorList>
            <person name="Duncan R."/>
            <person name="Fisher C."/>
            <person name="Tallon L.J."/>
            <person name="Sadzewicz L."/>
            <person name="Sengamalay N."/>
            <person name="Ott S."/>
            <person name="Godinez A."/>
            <person name="Nagaraj S."/>
            <person name="Nadendla S."/>
            <person name="Sichtig H."/>
        </authorList>
    </citation>
    <scope>NUCLEOTIDE SEQUENCE</scope>
    <source>
        <strain evidence="3">FDAARGOS_361</strain>
    </source>
</reference>
<protein>
    <submittedName>
        <fullName evidence="2">Uncharacterized protein</fullName>
    </submittedName>
</protein>
<reference evidence="5" key="2">
    <citation type="submission" date="2019-02" db="EMBL/GenBank/DDBJ databases">
        <title>FDA dAtabase for Regulatory Grade micrObial Sequences (FDA-ARGOS): Supporting development and validation of Infectious Disease Dx tests.</title>
        <authorList>
            <person name="Duncan R."/>
            <person name="Fisher C."/>
            <person name="Tallon L."/>
            <person name="Sadzewicz L."/>
            <person name="Sengamalay N."/>
            <person name="Ott S."/>
            <person name="Godinez A."/>
            <person name="Nagaraj S."/>
            <person name="Vavikolanu K."/>
            <person name="Nadendla S."/>
            <person name="Aluvathingal J."/>
            <person name="Sichtig H."/>
        </authorList>
    </citation>
    <scope>NUCLEOTIDE SEQUENCE [LARGE SCALE GENOMIC DNA]</scope>
    <source>
        <strain evidence="5">FDAARGOS_361</strain>
    </source>
</reference>
<evidence type="ECO:0000313" key="2">
    <source>
        <dbReference type="EMBL" id="AYU77495.1"/>
    </source>
</evidence>
<name>A0A3S7WTF9_LEIDO</name>
<dbReference type="VEuPathDB" id="TriTrypDB:LdCL_150013600"/>
<proteinExistence type="predicted"/>
<accession>A0A3S7WTF9</accession>
<dbReference type="AlphaFoldDB" id="A0A3S7WTF9"/>
<gene>
    <name evidence="3" type="ORF">CGC21_1560</name>
    <name evidence="2" type="ORF">LdCL_150013600</name>
</gene>
<feature type="region of interest" description="Disordered" evidence="1">
    <location>
        <begin position="318"/>
        <end position="366"/>
    </location>
</feature>
<dbReference type="VEuPathDB" id="TriTrypDB:LDHU3_15.1060"/>
<feature type="compositionally biased region" description="Low complexity" evidence="1">
    <location>
        <begin position="181"/>
        <end position="191"/>
    </location>
</feature>
<evidence type="ECO:0000313" key="4">
    <source>
        <dbReference type="Proteomes" id="UP000274082"/>
    </source>
</evidence>
<organism evidence="2 4">
    <name type="scientific">Leishmania donovani</name>
    <dbReference type="NCBI Taxonomy" id="5661"/>
    <lineage>
        <taxon>Eukaryota</taxon>
        <taxon>Discoba</taxon>
        <taxon>Euglenozoa</taxon>
        <taxon>Kinetoplastea</taxon>
        <taxon>Metakinetoplastina</taxon>
        <taxon>Trypanosomatida</taxon>
        <taxon>Trypanosomatidae</taxon>
        <taxon>Leishmaniinae</taxon>
        <taxon>Leishmania</taxon>
    </lineage>
</organism>
<feature type="compositionally biased region" description="Low complexity" evidence="1">
    <location>
        <begin position="318"/>
        <end position="328"/>
    </location>
</feature>
<dbReference type="EMBL" id="CP029514">
    <property type="protein sequence ID" value="AYU77495.1"/>
    <property type="molecule type" value="Genomic_DNA"/>
</dbReference>
<dbReference type="EMBL" id="RHLC01000033">
    <property type="protein sequence ID" value="TPP47730.1"/>
    <property type="molecule type" value="Genomic_DNA"/>
</dbReference>
<dbReference type="Proteomes" id="UP000274082">
    <property type="component" value="Chromosome 15"/>
</dbReference>